<evidence type="ECO:0000313" key="1">
    <source>
        <dbReference type="EMBL" id="CZT23038.1"/>
    </source>
</evidence>
<dbReference type="EMBL" id="FJUY01000015">
    <property type="protein sequence ID" value="CZT23038.1"/>
    <property type="molecule type" value="Genomic_DNA"/>
</dbReference>
<evidence type="ECO:0000313" key="2">
    <source>
        <dbReference type="Proteomes" id="UP000225277"/>
    </source>
</evidence>
<dbReference type="RefSeq" id="XP_023629762.1">
    <property type="nucleotide sequence ID" value="XM_023773994.1"/>
</dbReference>
<sequence>MPGLGGGLKDGYLHDGAFQVKDPATGLSKTIFILSTGLVENTIMLKQTEHPEEKQILRCRNLVHFCKSDLSDEKEKELFRDWRNTSPNVHTWHRESSIFSPESRFSIRSSNNNILEDFVIEMGSLLGLLYGSALNLASFSPDPIVGSPSNNFNPKERFAIPILPIAERVANICAYSQYYVRQDVVLPRIADGFDRTDRFWSTVQAECLAICYIGKRLRSRDLYFDAVRHIVGRIFNHTHYTWDHTFDQNDPPGPSMASALRSLEMSQDEFWATYGPQFNRLEIVSKRLMRDLPPLQVAPRPSGGGPYRRSNHLAKSMRWNDSRSWSPTGVIWSYSPPHVLGGALARDIWGQQFADAGSRIMVRAYKMWKTDNDDQVKELKNQTRWLWHQAVDNEGIDFWDSFTEVVTSIVRECRRSIDLNFPTAEFEDAHAAKDSDGIGFWTCLTLNHDDVPWEKDFEGGGPVAADFVAASKEWLHLVRMA</sequence>
<dbReference type="Proteomes" id="UP000225277">
    <property type="component" value="Unassembled WGS sequence"/>
</dbReference>
<gene>
    <name evidence="1" type="ORF">RCC_08748</name>
</gene>
<accession>A0A2D3VMY7</accession>
<organism evidence="1 2">
    <name type="scientific">Ramularia collo-cygni</name>
    <dbReference type="NCBI Taxonomy" id="112498"/>
    <lineage>
        <taxon>Eukaryota</taxon>
        <taxon>Fungi</taxon>
        <taxon>Dikarya</taxon>
        <taxon>Ascomycota</taxon>
        <taxon>Pezizomycotina</taxon>
        <taxon>Dothideomycetes</taxon>
        <taxon>Dothideomycetidae</taxon>
        <taxon>Mycosphaerellales</taxon>
        <taxon>Mycosphaerellaceae</taxon>
        <taxon>Ramularia</taxon>
    </lineage>
</organism>
<dbReference type="AlphaFoldDB" id="A0A2D3VMY7"/>
<protein>
    <submittedName>
        <fullName evidence="1">Uncharacterized protein</fullName>
    </submittedName>
</protein>
<name>A0A2D3VMY7_9PEZI</name>
<dbReference type="GeneID" id="35603830"/>
<keyword evidence="2" id="KW-1185">Reference proteome</keyword>
<proteinExistence type="predicted"/>
<reference evidence="1 2" key="1">
    <citation type="submission" date="2016-03" db="EMBL/GenBank/DDBJ databases">
        <authorList>
            <person name="Ploux O."/>
        </authorList>
    </citation>
    <scope>NUCLEOTIDE SEQUENCE [LARGE SCALE GENOMIC DNA]</scope>
    <source>
        <strain evidence="1 2">URUG2</strain>
    </source>
</reference>